<name>A0A5C6PCF0_9TELE</name>
<evidence type="ECO:0000313" key="2">
    <source>
        <dbReference type="EMBL" id="TWW76361.1"/>
    </source>
</evidence>
<dbReference type="AlphaFoldDB" id="A0A5C6PCF0"/>
<gene>
    <name evidence="2" type="ORF">D4764_13G0010230</name>
</gene>
<accession>A0A5C6PCF0</accession>
<dbReference type="EMBL" id="RHFK02000005">
    <property type="protein sequence ID" value="TWW76361.1"/>
    <property type="molecule type" value="Genomic_DNA"/>
</dbReference>
<evidence type="ECO:0000256" key="1">
    <source>
        <dbReference type="SAM" id="MobiDB-lite"/>
    </source>
</evidence>
<feature type="region of interest" description="Disordered" evidence="1">
    <location>
        <begin position="36"/>
        <end position="59"/>
    </location>
</feature>
<reference evidence="2 3" key="1">
    <citation type="submission" date="2019-04" db="EMBL/GenBank/DDBJ databases">
        <title>Chromosome genome assembly for Takifugu flavidus.</title>
        <authorList>
            <person name="Xiao S."/>
        </authorList>
    </citation>
    <scope>NUCLEOTIDE SEQUENCE [LARGE SCALE GENOMIC DNA]</scope>
    <source>
        <strain evidence="2">HTHZ2018</strain>
        <tissue evidence="2">Muscle</tissue>
    </source>
</reference>
<evidence type="ECO:0000313" key="3">
    <source>
        <dbReference type="Proteomes" id="UP000324091"/>
    </source>
</evidence>
<comment type="caution">
    <text evidence="2">The sequence shown here is derived from an EMBL/GenBank/DDBJ whole genome shotgun (WGS) entry which is preliminary data.</text>
</comment>
<proteinExistence type="predicted"/>
<protein>
    <submittedName>
        <fullName evidence="2">Uncharacterized protein</fullName>
    </submittedName>
</protein>
<sequence>MIDVIPKARRFIFGTLGHVSVIWRYFSCVSVTPAGDEEKGGEGAITHKSRPQNSSTAKTKRGGLLSAFALAQALKETTKREAVNGFGVGVGGDHNLREIAVRQGGPLRDAESLTIKVRACVAASLSPHLHGDDDTAPVGSTPPWPRSSKCTWGCGLAITWAPGEQEVLL</sequence>
<organism evidence="2 3">
    <name type="scientific">Takifugu flavidus</name>
    <name type="common">sansaifugu</name>
    <dbReference type="NCBI Taxonomy" id="433684"/>
    <lineage>
        <taxon>Eukaryota</taxon>
        <taxon>Metazoa</taxon>
        <taxon>Chordata</taxon>
        <taxon>Craniata</taxon>
        <taxon>Vertebrata</taxon>
        <taxon>Euteleostomi</taxon>
        <taxon>Actinopterygii</taxon>
        <taxon>Neopterygii</taxon>
        <taxon>Teleostei</taxon>
        <taxon>Neoteleostei</taxon>
        <taxon>Acanthomorphata</taxon>
        <taxon>Eupercaria</taxon>
        <taxon>Tetraodontiformes</taxon>
        <taxon>Tetradontoidea</taxon>
        <taxon>Tetraodontidae</taxon>
        <taxon>Takifugu</taxon>
    </lineage>
</organism>
<keyword evidence="3" id="KW-1185">Reference proteome</keyword>
<dbReference type="Proteomes" id="UP000324091">
    <property type="component" value="Chromosome 13"/>
</dbReference>